<accession>A0A5J4X8H1</accession>
<evidence type="ECO:0000313" key="3">
    <source>
        <dbReference type="Proteomes" id="UP000324800"/>
    </source>
</evidence>
<feature type="compositionally biased region" description="Basic and acidic residues" evidence="1">
    <location>
        <begin position="172"/>
        <end position="181"/>
    </location>
</feature>
<sequence>MLFYCLQLSQFRQLFQMQLFLIHCKDKPAPNRLVQNRLLAGVPIIPDQIWTQIWIKSGKKNQFKHNPQPMIALLLPHSHVIWGGLHGVHAEKLLVFFVTQRANIGGMNLGNQMNVLLQSHLAAQHIDVSGFQFFIGQEQEQSEDEPDQDRSQQDLNNLPNYPENEGPPRLTQETRRREVNRGRNNQRSNSSYKKKKGRLWLQLRLQMAHADVCLEALTGGATTCDFSLKKAKRQNITNN</sequence>
<organism evidence="2 3">
    <name type="scientific">Streblomastix strix</name>
    <dbReference type="NCBI Taxonomy" id="222440"/>
    <lineage>
        <taxon>Eukaryota</taxon>
        <taxon>Metamonada</taxon>
        <taxon>Preaxostyla</taxon>
        <taxon>Oxymonadida</taxon>
        <taxon>Streblomastigidae</taxon>
        <taxon>Streblomastix</taxon>
    </lineage>
</organism>
<protein>
    <submittedName>
        <fullName evidence="2">Uncharacterized protein</fullName>
    </submittedName>
</protein>
<feature type="compositionally biased region" description="Low complexity" evidence="1">
    <location>
        <begin position="182"/>
        <end position="191"/>
    </location>
</feature>
<evidence type="ECO:0000256" key="1">
    <source>
        <dbReference type="SAM" id="MobiDB-lite"/>
    </source>
</evidence>
<dbReference type="EMBL" id="SNRW01000144">
    <property type="protein sequence ID" value="KAA6403066.1"/>
    <property type="molecule type" value="Genomic_DNA"/>
</dbReference>
<dbReference type="AlphaFoldDB" id="A0A5J4X8H1"/>
<name>A0A5J4X8H1_9EUKA</name>
<dbReference type="Proteomes" id="UP000324800">
    <property type="component" value="Unassembled WGS sequence"/>
</dbReference>
<reference evidence="2 3" key="1">
    <citation type="submission" date="2019-03" db="EMBL/GenBank/DDBJ databases">
        <title>Single cell metagenomics reveals metabolic interactions within the superorganism composed of flagellate Streblomastix strix and complex community of Bacteroidetes bacteria on its surface.</title>
        <authorList>
            <person name="Treitli S.C."/>
            <person name="Kolisko M."/>
            <person name="Husnik F."/>
            <person name="Keeling P."/>
            <person name="Hampl V."/>
        </authorList>
    </citation>
    <scope>NUCLEOTIDE SEQUENCE [LARGE SCALE GENOMIC DNA]</scope>
    <source>
        <strain evidence="2">ST1C</strain>
    </source>
</reference>
<feature type="region of interest" description="Disordered" evidence="1">
    <location>
        <begin position="138"/>
        <end position="195"/>
    </location>
</feature>
<gene>
    <name evidence="2" type="ORF">EZS28_001398</name>
</gene>
<evidence type="ECO:0000313" key="2">
    <source>
        <dbReference type="EMBL" id="KAA6403066.1"/>
    </source>
</evidence>
<proteinExistence type="predicted"/>
<comment type="caution">
    <text evidence="2">The sequence shown here is derived from an EMBL/GenBank/DDBJ whole genome shotgun (WGS) entry which is preliminary data.</text>
</comment>